<accession>A0A7G1IG40</accession>
<evidence type="ECO:0000313" key="3">
    <source>
        <dbReference type="EMBL" id="BCI90056.1"/>
    </source>
</evidence>
<dbReference type="PANTHER" id="PTHR11573:SF30">
    <property type="entry name" value="RIBONUCLEOSIDE-DIPHOSPHATE REDUCTASE 2 SUBUNIT ALPHA"/>
    <property type="match status" value="1"/>
</dbReference>
<name>A0A7G1IG40_MYCKA</name>
<dbReference type="AlphaFoldDB" id="A0A7G1IG40"/>
<proteinExistence type="inferred from homology"/>
<evidence type="ECO:0000256" key="1">
    <source>
        <dbReference type="ARBA" id="ARBA00010406"/>
    </source>
</evidence>
<gene>
    <name evidence="3" type="ORF">NIIDMKKI_52620</name>
</gene>
<dbReference type="Gene3D" id="3.20.70.20">
    <property type="match status" value="1"/>
</dbReference>
<evidence type="ECO:0000313" key="4">
    <source>
        <dbReference type="Proteomes" id="UP000516380"/>
    </source>
</evidence>
<dbReference type="EMBL" id="AP023343">
    <property type="protein sequence ID" value="BCI90056.1"/>
    <property type="molecule type" value="Genomic_DNA"/>
</dbReference>
<dbReference type="Proteomes" id="UP000516380">
    <property type="component" value="Chromosome"/>
</dbReference>
<comment type="similarity">
    <text evidence="1">Belongs to the ribonucleoside diphosphate reductase large chain family.</text>
</comment>
<dbReference type="GO" id="GO:0005524">
    <property type="term" value="F:ATP binding"/>
    <property type="evidence" value="ECO:0007669"/>
    <property type="project" value="TreeGrafter"/>
</dbReference>
<dbReference type="GO" id="GO:0004748">
    <property type="term" value="F:ribonucleoside-diphosphate reductase activity, thioredoxin disulfide as acceptor"/>
    <property type="evidence" value="ECO:0007669"/>
    <property type="project" value="TreeGrafter"/>
</dbReference>
<dbReference type="InterPro" id="IPR039718">
    <property type="entry name" value="Rrm1"/>
</dbReference>
<protein>
    <recommendedName>
        <fullName evidence="2">Ribonucleotide reductase large subunit C-terminal domain-containing protein</fullName>
    </recommendedName>
</protein>
<keyword evidence="4" id="KW-1185">Reference proteome</keyword>
<dbReference type="GO" id="GO:0005971">
    <property type="term" value="C:ribonucleoside-diphosphate reductase complex"/>
    <property type="evidence" value="ECO:0007669"/>
    <property type="project" value="TreeGrafter"/>
</dbReference>
<dbReference type="InterPro" id="IPR000788">
    <property type="entry name" value="RNR_lg_C"/>
</dbReference>
<dbReference type="GO" id="GO:0009263">
    <property type="term" value="P:deoxyribonucleotide biosynthetic process"/>
    <property type="evidence" value="ECO:0007669"/>
    <property type="project" value="TreeGrafter"/>
</dbReference>
<evidence type="ECO:0000259" key="2">
    <source>
        <dbReference type="Pfam" id="PF02867"/>
    </source>
</evidence>
<organism evidence="3 4">
    <name type="scientific">Mycobacterium kansasii</name>
    <dbReference type="NCBI Taxonomy" id="1768"/>
    <lineage>
        <taxon>Bacteria</taxon>
        <taxon>Bacillati</taxon>
        <taxon>Actinomycetota</taxon>
        <taxon>Actinomycetes</taxon>
        <taxon>Mycobacteriales</taxon>
        <taxon>Mycobacteriaceae</taxon>
        <taxon>Mycobacterium</taxon>
    </lineage>
</organism>
<sequence>MSKVEIRKEGKIGRVYYPAPYMTNDNLEYYQDAYEIGYEKIIDTYAAATQHVDQGLSLTLFFMDTATTREVNKAQIYAWRKGIKTLYYIRLRQMALEGTEVEGCVSCML</sequence>
<reference evidence="3 4" key="1">
    <citation type="submission" date="2020-07" db="EMBL/GenBank/DDBJ databases">
        <title>Mycobacterium kansasii (former subtype) with zoonotic potential isolated from diseased indoor pet cat, Japan.</title>
        <authorList>
            <person name="Fukano H."/>
            <person name="Terazono T."/>
            <person name="Hoshino Y."/>
        </authorList>
    </citation>
    <scope>NUCLEOTIDE SEQUENCE [LARGE SCALE GENOMIC DNA]</scope>
    <source>
        <strain evidence="3 4">Kuro-I</strain>
    </source>
</reference>
<dbReference type="SUPFAM" id="SSF51998">
    <property type="entry name" value="PFL-like glycyl radical enzymes"/>
    <property type="match status" value="1"/>
</dbReference>
<dbReference type="Pfam" id="PF02867">
    <property type="entry name" value="Ribonuc_red_lgC"/>
    <property type="match status" value="1"/>
</dbReference>
<dbReference type="PANTHER" id="PTHR11573">
    <property type="entry name" value="RIBONUCLEOSIDE-DIPHOSPHATE REDUCTASE LARGE CHAIN"/>
    <property type="match status" value="1"/>
</dbReference>
<feature type="domain" description="Ribonucleotide reductase large subunit C-terminal" evidence="2">
    <location>
        <begin position="11"/>
        <end position="89"/>
    </location>
</feature>